<feature type="domain" description="NADP-dependent oxidoreductase" evidence="7">
    <location>
        <begin position="23"/>
        <end position="260"/>
    </location>
</feature>
<feature type="site" description="Lowers pKa of active site Tyr" evidence="6">
    <location>
        <position position="75"/>
    </location>
</feature>
<dbReference type="SUPFAM" id="SSF51430">
    <property type="entry name" value="NAD(P)-linked oxidoreductase"/>
    <property type="match status" value="1"/>
</dbReference>
<evidence type="ECO:0000256" key="2">
    <source>
        <dbReference type="ARBA" id="ARBA00022857"/>
    </source>
</evidence>
<evidence type="ECO:0000256" key="6">
    <source>
        <dbReference type="PIRSR" id="PIRSR000097-3"/>
    </source>
</evidence>
<keyword evidence="3" id="KW-0560">Oxidoreductase</keyword>
<accession>A0A7D7R2C9</accession>
<dbReference type="Gene3D" id="3.20.20.100">
    <property type="entry name" value="NADP-dependent oxidoreductase domain"/>
    <property type="match status" value="1"/>
</dbReference>
<dbReference type="PANTHER" id="PTHR43827:SF3">
    <property type="entry name" value="NADP-DEPENDENT OXIDOREDUCTASE DOMAIN-CONTAINING PROTEIN"/>
    <property type="match status" value="1"/>
</dbReference>
<organism evidence="8 9">
    <name type="scientific">Gordonia jinghuaiqii</name>
    <dbReference type="NCBI Taxonomy" id="2758710"/>
    <lineage>
        <taxon>Bacteria</taxon>
        <taxon>Bacillati</taxon>
        <taxon>Actinomycetota</taxon>
        <taxon>Actinomycetes</taxon>
        <taxon>Mycobacteriales</taxon>
        <taxon>Gordoniaceae</taxon>
        <taxon>Gordonia</taxon>
    </lineage>
</organism>
<protein>
    <submittedName>
        <fullName evidence="8">Aldo/keto reductase</fullName>
    </submittedName>
</protein>
<dbReference type="Proteomes" id="UP000515663">
    <property type="component" value="Chromosome"/>
</dbReference>
<evidence type="ECO:0000259" key="7">
    <source>
        <dbReference type="Pfam" id="PF00248"/>
    </source>
</evidence>
<dbReference type="InterPro" id="IPR018170">
    <property type="entry name" value="Aldo/ket_reductase_CS"/>
</dbReference>
<gene>
    <name evidence="8" type="ORF">H1R19_22185</name>
</gene>
<dbReference type="PROSITE" id="PS00062">
    <property type="entry name" value="ALDOKETO_REDUCTASE_2"/>
    <property type="match status" value="1"/>
</dbReference>
<dbReference type="PRINTS" id="PR00069">
    <property type="entry name" value="ALDKETRDTASE"/>
</dbReference>
<dbReference type="EMBL" id="CP059491">
    <property type="protein sequence ID" value="QMT01487.1"/>
    <property type="molecule type" value="Genomic_DNA"/>
</dbReference>
<dbReference type="InterPro" id="IPR036812">
    <property type="entry name" value="NAD(P)_OxRdtase_dom_sf"/>
</dbReference>
<evidence type="ECO:0000256" key="5">
    <source>
        <dbReference type="PIRSR" id="PIRSR000097-2"/>
    </source>
</evidence>
<proteinExistence type="inferred from homology"/>
<reference evidence="9" key="1">
    <citation type="submission" date="2020-07" db="EMBL/GenBank/DDBJ databases">
        <title>novel species isolated from the respiratory tract of Marmot.</title>
        <authorList>
            <person name="Zhang G."/>
        </authorList>
    </citation>
    <scope>NUCLEOTIDE SEQUENCE [LARGE SCALE GENOMIC DNA]</scope>
    <source>
        <strain evidence="9">686</strain>
    </source>
</reference>
<dbReference type="Pfam" id="PF00248">
    <property type="entry name" value="Aldo_ket_red"/>
    <property type="match status" value="1"/>
</dbReference>
<dbReference type="PANTHER" id="PTHR43827">
    <property type="entry name" value="2,5-DIKETO-D-GLUCONIC ACID REDUCTASE"/>
    <property type="match status" value="1"/>
</dbReference>
<dbReference type="AlphaFoldDB" id="A0A7D7R2C9"/>
<keyword evidence="9" id="KW-1185">Reference proteome</keyword>
<dbReference type="GO" id="GO:0016616">
    <property type="term" value="F:oxidoreductase activity, acting on the CH-OH group of donors, NAD or NADP as acceptor"/>
    <property type="evidence" value="ECO:0007669"/>
    <property type="project" value="UniProtKB-ARBA"/>
</dbReference>
<keyword evidence="2" id="KW-0521">NADP</keyword>
<dbReference type="PIRSF" id="PIRSF000097">
    <property type="entry name" value="AKR"/>
    <property type="match status" value="1"/>
</dbReference>
<evidence type="ECO:0000313" key="9">
    <source>
        <dbReference type="Proteomes" id="UP000515663"/>
    </source>
</evidence>
<feature type="active site" description="Proton donor" evidence="4">
    <location>
        <position position="50"/>
    </location>
</feature>
<dbReference type="FunFam" id="3.20.20.100:FF:000015">
    <property type="entry name" value="Oxidoreductase, aldo/keto reductase family"/>
    <property type="match status" value="1"/>
</dbReference>
<dbReference type="KEGG" id="gji:H1R19_22185"/>
<feature type="binding site" evidence="5">
    <location>
        <position position="108"/>
    </location>
    <ligand>
        <name>substrate</name>
    </ligand>
</feature>
<dbReference type="PROSITE" id="PS00798">
    <property type="entry name" value="ALDOKETO_REDUCTASE_1"/>
    <property type="match status" value="1"/>
</dbReference>
<evidence type="ECO:0000256" key="1">
    <source>
        <dbReference type="ARBA" id="ARBA00007905"/>
    </source>
</evidence>
<dbReference type="RefSeq" id="WP_219850178.1">
    <property type="nucleotide sequence ID" value="NZ_CP059491.1"/>
</dbReference>
<sequence>MTVPNITLNNGITIPQLGFGVFQVPPEDTRAATSTALEVGYRHIDTAEMYGNEKGVGEGIRESGIPRDEVFITSKLNNGFHAYDDALKAFDQTLADLGVEQIDLFLIHWPLPDVGDYVQTWKALEKVYADGKARAIGVSNFQQSHLQRLFDEADVVPAVNQIEVHPYLSQNALRAFNSEHGIATEAWSPIAQGKVVDDPVITKIAEGKGRSAAQVTLRWHIQRGDIVFPKSVTRSRVEENFALFDFELSDDEVAQIDGLNSDERIGPDPDTFNYIP</sequence>
<evidence type="ECO:0000256" key="3">
    <source>
        <dbReference type="ARBA" id="ARBA00023002"/>
    </source>
</evidence>
<evidence type="ECO:0000313" key="8">
    <source>
        <dbReference type="EMBL" id="QMT01487.1"/>
    </source>
</evidence>
<dbReference type="InterPro" id="IPR020471">
    <property type="entry name" value="AKR"/>
</dbReference>
<evidence type="ECO:0000256" key="4">
    <source>
        <dbReference type="PIRSR" id="PIRSR000097-1"/>
    </source>
</evidence>
<dbReference type="InterPro" id="IPR023210">
    <property type="entry name" value="NADP_OxRdtase_dom"/>
</dbReference>
<name>A0A7D7R2C9_9ACTN</name>
<comment type="similarity">
    <text evidence="1">Belongs to the aldo/keto reductase family.</text>
</comment>